<accession>A0ABT2YTA9</accession>
<dbReference type="Proteomes" id="UP001209713">
    <property type="component" value="Unassembled WGS sequence"/>
</dbReference>
<evidence type="ECO:0000313" key="2">
    <source>
        <dbReference type="EMBL" id="MCV2403125.1"/>
    </source>
</evidence>
<sequence>MSQLSSNGVLAEIERLYLSYGEQSYGEVCTQFQHASQSGALAFENGCDDEVAIAAFLHDIGHLIAEDSGLFEGIQYGYAAHDLVGADYLQRFGFSEKVVYLVREHVQVKRYLVVTKPGYMDSLSHASQETLKMQGGPMSDEEVALYQQHPHLDDIVALRNIDDSGKRPEKPCEPLGFWLEKIRAHLSGF</sequence>
<proteinExistence type="predicted"/>
<dbReference type="PANTHER" id="PTHR40202:SF1">
    <property type="entry name" value="HD DOMAIN-CONTAINING PROTEIN"/>
    <property type="match status" value="1"/>
</dbReference>
<name>A0ABT2YTA9_9GAMM</name>
<dbReference type="Pfam" id="PF01966">
    <property type="entry name" value="HD"/>
    <property type="match status" value="1"/>
</dbReference>
<gene>
    <name evidence="2" type="ORF">OFY17_09575</name>
</gene>
<protein>
    <submittedName>
        <fullName evidence="2">HDIG domain-containing protein</fullName>
    </submittedName>
</protein>
<dbReference type="RefSeq" id="WP_263530506.1">
    <property type="nucleotide sequence ID" value="NZ_JAOVZB010000004.1"/>
</dbReference>
<evidence type="ECO:0000313" key="3">
    <source>
        <dbReference type="Proteomes" id="UP001209713"/>
    </source>
</evidence>
<dbReference type="SUPFAM" id="SSF109604">
    <property type="entry name" value="HD-domain/PDEase-like"/>
    <property type="match status" value="1"/>
</dbReference>
<dbReference type="PANTHER" id="PTHR40202">
    <property type="match status" value="1"/>
</dbReference>
<dbReference type="EMBL" id="JAOVZB010000004">
    <property type="protein sequence ID" value="MCV2403125.1"/>
    <property type="molecule type" value="Genomic_DNA"/>
</dbReference>
<evidence type="ECO:0000259" key="1">
    <source>
        <dbReference type="Pfam" id="PF01966"/>
    </source>
</evidence>
<dbReference type="InterPro" id="IPR006674">
    <property type="entry name" value="HD_domain"/>
</dbReference>
<dbReference type="NCBIfam" id="TIGR00277">
    <property type="entry name" value="HDIG"/>
    <property type="match status" value="1"/>
</dbReference>
<dbReference type="InterPro" id="IPR003607">
    <property type="entry name" value="HD/PDEase_dom"/>
</dbReference>
<organism evidence="2 3">
    <name type="scientific">Marinomonas sargassi</name>
    <dbReference type="NCBI Taxonomy" id="2984494"/>
    <lineage>
        <taxon>Bacteria</taxon>
        <taxon>Pseudomonadati</taxon>
        <taxon>Pseudomonadota</taxon>
        <taxon>Gammaproteobacteria</taxon>
        <taxon>Oceanospirillales</taxon>
        <taxon>Oceanospirillaceae</taxon>
        <taxon>Marinomonas</taxon>
    </lineage>
</organism>
<keyword evidence="3" id="KW-1185">Reference proteome</keyword>
<dbReference type="Gene3D" id="1.10.3210.10">
    <property type="entry name" value="Hypothetical protein af1432"/>
    <property type="match status" value="1"/>
</dbReference>
<feature type="domain" description="HD" evidence="1">
    <location>
        <begin position="47"/>
        <end position="107"/>
    </location>
</feature>
<dbReference type="InterPro" id="IPR006675">
    <property type="entry name" value="HDIG_dom"/>
</dbReference>
<dbReference type="CDD" id="cd00077">
    <property type="entry name" value="HDc"/>
    <property type="match status" value="1"/>
</dbReference>
<dbReference type="InterPro" id="IPR052567">
    <property type="entry name" value="OP_Dioxygenase"/>
</dbReference>
<reference evidence="2 3" key="1">
    <citation type="submission" date="2022-10" db="EMBL/GenBank/DDBJ databases">
        <title>Marinomonas transparenta sp. nov. and Marinomonas sargassi sp. nov., isolated from marine alga (Sargassum natans (L.) Gaillon).</title>
        <authorList>
            <person name="Wang Y."/>
        </authorList>
    </citation>
    <scope>NUCLEOTIDE SEQUENCE [LARGE SCALE GENOMIC DNA]</scope>
    <source>
        <strain evidence="2 3">C2222</strain>
    </source>
</reference>
<comment type="caution">
    <text evidence="2">The sequence shown here is derived from an EMBL/GenBank/DDBJ whole genome shotgun (WGS) entry which is preliminary data.</text>
</comment>